<dbReference type="AlphaFoldDB" id="A0A382QV50"/>
<evidence type="ECO:0008006" key="2">
    <source>
        <dbReference type="Google" id="ProtNLM"/>
    </source>
</evidence>
<proteinExistence type="predicted"/>
<feature type="non-terminal residue" evidence="1">
    <location>
        <position position="328"/>
    </location>
</feature>
<reference evidence="1" key="1">
    <citation type="submission" date="2018-05" db="EMBL/GenBank/DDBJ databases">
        <authorList>
            <person name="Lanie J.A."/>
            <person name="Ng W.-L."/>
            <person name="Kazmierczak K.M."/>
            <person name="Andrzejewski T.M."/>
            <person name="Davidsen T.M."/>
            <person name="Wayne K.J."/>
            <person name="Tettelin H."/>
            <person name="Glass J.I."/>
            <person name="Rusch D."/>
            <person name="Podicherti R."/>
            <person name="Tsui H.-C.T."/>
            <person name="Winkler M.E."/>
        </authorList>
    </citation>
    <scope>NUCLEOTIDE SEQUENCE</scope>
</reference>
<protein>
    <recommendedName>
        <fullName evidence="2">LamG-like jellyroll fold domain-containing protein</fullName>
    </recommendedName>
</protein>
<dbReference type="EMBL" id="UINC01117136">
    <property type="protein sequence ID" value="SVC89353.1"/>
    <property type="molecule type" value="Genomic_DNA"/>
</dbReference>
<evidence type="ECO:0000313" key="1">
    <source>
        <dbReference type="EMBL" id="SVC89353.1"/>
    </source>
</evidence>
<dbReference type="Gene3D" id="2.60.120.200">
    <property type="match status" value="2"/>
</dbReference>
<organism evidence="1">
    <name type="scientific">marine metagenome</name>
    <dbReference type="NCBI Taxonomy" id="408172"/>
    <lineage>
        <taxon>unclassified sequences</taxon>
        <taxon>metagenomes</taxon>
        <taxon>ecological metagenomes</taxon>
    </lineage>
</organism>
<dbReference type="SUPFAM" id="SSF49899">
    <property type="entry name" value="Concanavalin A-like lectins/glucanases"/>
    <property type="match status" value="2"/>
</dbReference>
<sequence length="328" mass="35738">PNASATCYTGEFVSLNEWHNVTLVFNSGNLIFYADGYHIYECDNMPNSNNNDYNTLIGRDPNSGGVFLNGLVDDAAIWSTALSQTDIQQYISGNTPDTDNLVGHWNFNEGEGETLYDHSGNANHGVINGGSWEEVIEGCTDPYAENYNPDANTDDGTCSGYPDNGEYSLSFDGVDDYVGSSVNGIPSSQNGTWMGWYYFNDINTPDGIIAQNNGYNTNGFYINTADTRVWFNTPIGNTNQTAQTWTNPNIITNNQWHHIAVSLSDGIASIYIDGIDNVAGNNFSQTSVSSHSIEPTSANFIFGASTDISGDPTQYFNGNIDEVVVLSR</sequence>
<accession>A0A382QV50</accession>
<name>A0A382QV50_9ZZZZ</name>
<dbReference type="Pfam" id="PF13385">
    <property type="entry name" value="Laminin_G_3"/>
    <property type="match status" value="2"/>
</dbReference>
<feature type="non-terminal residue" evidence="1">
    <location>
        <position position="1"/>
    </location>
</feature>
<dbReference type="InterPro" id="IPR013320">
    <property type="entry name" value="ConA-like_dom_sf"/>
</dbReference>
<gene>
    <name evidence="1" type="ORF">METZ01_LOCUS342207</name>
</gene>